<name>A0A839RSP7_9ACTN</name>
<dbReference type="AlphaFoldDB" id="A0A839RSP7"/>
<proteinExistence type="predicted"/>
<dbReference type="Proteomes" id="UP000567922">
    <property type="component" value="Unassembled WGS sequence"/>
</dbReference>
<keyword evidence="1" id="KW-0472">Membrane</keyword>
<organism evidence="2 3">
    <name type="scientific">Hoyosella altamirensis</name>
    <dbReference type="NCBI Taxonomy" id="616997"/>
    <lineage>
        <taxon>Bacteria</taxon>
        <taxon>Bacillati</taxon>
        <taxon>Actinomycetota</taxon>
        <taxon>Actinomycetes</taxon>
        <taxon>Mycobacteriales</taxon>
        <taxon>Hoyosellaceae</taxon>
        <taxon>Hoyosella</taxon>
    </lineage>
</organism>
<keyword evidence="3" id="KW-1185">Reference proteome</keyword>
<gene>
    <name evidence="2" type="ORF">FHU29_004442</name>
</gene>
<dbReference type="EMBL" id="JACHWS010000005">
    <property type="protein sequence ID" value="MBB3039952.1"/>
    <property type="molecule type" value="Genomic_DNA"/>
</dbReference>
<evidence type="ECO:0000256" key="1">
    <source>
        <dbReference type="SAM" id="Phobius"/>
    </source>
</evidence>
<keyword evidence="1" id="KW-1133">Transmembrane helix</keyword>
<evidence type="ECO:0000313" key="3">
    <source>
        <dbReference type="Proteomes" id="UP000567922"/>
    </source>
</evidence>
<feature type="transmembrane region" description="Helical" evidence="1">
    <location>
        <begin position="28"/>
        <end position="46"/>
    </location>
</feature>
<dbReference type="RefSeq" id="WP_064438745.1">
    <property type="nucleotide sequence ID" value="NZ_BDDI01000002.1"/>
</dbReference>
<keyword evidence="1" id="KW-0812">Transmembrane</keyword>
<comment type="caution">
    <text evidence="2">The sequence shown here is derived from an EMBL/GenBank/DDBJ whole genome shotgun (WGS) entry which is preliminary data.</text>
</comment>
<accession>A0A839RSP7</accession>
<dbReference type="OrthoDB" id="4545264at2"/>
<evidence type="ECO:0000313" key="2">
    <source>
        <dbReference type="EMBL" id="MBB3039952.1"/>
    </source>
</evidence>
<reference evidence="2 3" key="1">
    <citation type="submission" date="2020-08" db="EMBL/GenBank/DDBJ databases">
        <title>Sequencing the genomes of 1000 actinobacteria strains.</title>
        <authorList>
            <person name="Klenk H.-P."/>
        </authorList>
    </citation>
    <scope>NUCLEOTIDE SEQUENCE [LARGE SCALE GENOMIC DNA]</scope>
    <source>
        <strain evidence="2 3">DSM 45258</strain>
    </source>
</reference>
<feature type="transmembrane region" description="Helical" evidence="1">
    <location>
        <begin position="52"/>
        <end position="72"/>
    </location>
</feature>
<sequence length="214" mass="23175">MSDRPEQTQPPIALDLVRRDVVVPKLRRVAMVCFSVGIVVALLVSLMTETWIAVLVGVGIGGPPGLGALLAARRACWLDGRTVYSRSVTTKGVETGGLQRAELTVQPGRFRQVHLALQDRQTTVTVLLALYGSDRGAELDVMAMRRLADVLAMSESINAATVSRVLVEHLRAEARGAGLTERPLYRAVNRAEQHAKSGRVALTEDDLVSLLDTE</sequence>
<protein>
    <submittedName>
        <fullName evidence="2">Uncharacterized protein</fullName>
    </submittedName>
</protein>